<reference evidence="12" key="1">
    <citation type="submission" date="2017-02" db="UniProtKB">
        <authorList>
            <consortium name="WormBaseParasite"/>
        </authorList>
    </citation>
    <scope>IDENTIFICATION</scope>
</reference>
<sequence>SEVAEVQESATTSAALDEEPEPEGEIDIQIRNVVCNFTLPLHIDLHRVALHSGNVTFDRGRGVLLKQKRDPSCFVKVYSSGKIYIVGCRSESECKRAARGVGRMVQKRMGKVGDSVRIRNYKICNVLATCKMPFGIKIEELAKKYPDQTQYEPELKVGLDWKCNDPKATLRIHTTGSITVLGAVSENDVMRAIEIIYPVVREFRCSLRSRDCVASRKRKQLIRRSSSEEDLFFDVKRAPPLLKQVTFSSLAFVIYFM</sequence>
<dbReference type="PRINTS" id="PR00686">
    <property type="entry name" value="TIFACTORIID"/>
</dbReference>
<evidence type="ECO:0000256" key="4">
    <source>
        <dbReference type="ARBA" id="ARBA00023125"/>
    </source>
</evidence>
<evidence type="ECO:0000256" key="2">
    <source>
        <dbReference type="ARBA" id="ARBA00005560"/>
    </source>
</evidence>
<dbReference type="Gene3D" id="3.30.310.10">
    <property type="entry name" value="TATA-Binding Protein"/>
    <property type="match status" value="2"/>
</dbReference>
<keyword evidence="5" id="KW-0804">Transcription</keyword>
<evidence type="ECO:0000313" key="10">
    <source>
        <dbReference type="EMBL" id="VDD90137.1"/>
    </source>
</evidence>
<evidence type="ECO:0000256" key="9">
    <source>
        <dbReference type="SAM" id="MobiDB-lite"/>
    </source>
</evidence>
<dbReference type="CDD" id="cd04517">
    <property type="entry name" value="TLF"/>
    <property type="match status" value="1"/>
</dbReference>
<dbReference type="Proteomes" id="UP000274131">
    <property type="component" value="Unassembled WGS sequence"/>
</dbReference>
<keyword evidence="6" id="KW-0539">Nucleus</keyword>
<dbReference type="InterPro" id="IPR015445">
    <property type="entry name" value="TBP-like"/>
</dbReference>
<keyword evidence="3" id="KW-0805">Transcription regulation</keyword>
<evidence type="ECO:0000313" key="12">
    <source>
        <dbReference type="WBParaSite" id="EVEC_0000523501-mRNA-1"/>
    </source>
</evidence>
<accession>A0A0N4V4Y1</accession>
<evidence type="ECO:0000256" key="5">
    <source>
        <dbReference type="ARBA" id="ARBA00023163"/>
    </source>
</evidence>
<evidence type="ECO:0000256" key="3">
    <source>
        <dbReference type="ARBA" id="ARBA00023015"/>
    </source>
</evidence>
<dbReference type="Pfam" id="PF00352">
    <property type="entry name" value="TBP"/>
    <property type="match status" value="2"/>
</dbReference>
<proteinExistence type="inferred from homology"/>
<reference evidence="10 11" key="2">
    <citation type="submission" date="2018-10" db="EMBL/GenBank/DDBJ databases">
        <authorList>
            <consortium name="Pathogen Informatics"/>
        </authorList>
    </citation>
    <scope>NUCLEOTIDE SEQUENCE [LARGE SCALE GENOMIC DNA]</scope>
</reference>
<dbReference type="STRING" id="51028.A0A0N4V4Y1"/>
<keyword evidence="4" id="KW-0238">DNA-binding</keyword>
<dbReference type="GO" id="GO:0006352">
    <property type="term" value="P:DNA-templated transcription initiation"/>
    <property type="evidence" value="ECO:0007669"/>
    <property type="project" value="InterPro"/>
</dbReference>
<dbReference type="WBParaSite" id="EVEC_0000523501-mRNA-1">
    <property type="protein sequence ID" value="EVEC_0000523501-mRNA-1"/>
    <property type="gene ID" value="EVEC_0000523501"/>
</dbReference>
<evidence type="ECO:0000313" key="11">
    <source>
        <dbReference type="Proteomes" id="UP000274131"/>
    </source>
</evidence>
<name>A0A0N4V4Y1_ENTVE</name>
<dbReference type="PANTHER" id="PTHR10126">
    <property type="entry name" value="TATA-BOX BINDING PROTEIN"/>
    <property type="match status" value="1"/>
</dbReference>
<dbReference type="FunFam" id="3.30.310.10:FF:000009">
    <property type="entry name" value="TatA box-binding protein-like protein 1"/>
    <property type="match status" value="1"/>
</dbReference>
<dbReference type="InterPro" id="IPR012295">
    <property type="entry name" value="TBP_dom_sf"/>
</dbReference>
<dbReference type="EMBL" id="UXUI01007994">
    <property type="protein sequence ID" value="VDD90137.1"/>
    <property type="molecule type" value="Genomic_DNA"/>
</dbReference>
<organism evidence="12">
    <name type="scientific">Enterobius vermicularis</name>
    <name type="common">Human pinworm</name>
    <dbReference type="NCBI Taxonomy" id="51028"/>
    <lineage>
        <taxon>Eukaryota</taxon>
        <taxon>Metazoa</taxon>
        <taxon>Ecdysozoa</taxon>
        <taxon>Nematoda</taxon>
        <taxon>Chromadorea</taxon>
        <taxon>Rhabditida</taxon>
        <taxon>Spirurina</taxon>
        <taxon>Oxyuridomorpha</taxon>
        <taxon>Oxyuroidea</taxon>
        <taxon>Oxyuridae</taxon>
        <taxon>Enterobius</taxon>
    </lineage>
</organism>
<feature type="region of interest" description="Disordered" evidence="9">
    <location>
        <begin position="1"/>
        <end position="23"/>
    </location>
</feature>
<protein>
    <recommendedName>
        <fullName evidence="7">TATA box-binding protein-like 1</fullName>
    </recommendedName>
    <alternativeName>
        <fullName evidence="8">TBP-like factor</fullName>
    </alternativeName>
</protein>
<evidence type="ECO:0000256" key="8">
    <source>
        <dbReference type="ARBA" id="ARBA00033173"/>
    </source>
</evidence>
<comment type="subcellular location">
    <subcellularLocation>
        <location evidence="1">Nucleus</location>
    </subcellularLocation>
</comment>
<dbReference type="AlphaFoldDB" id="A0A0N4V4Y1"/>
<dbReference type="OrthoDB" id="2127950at2759"/>
<evidence type="ECO:0000256" key="6">
    <source>
        <dbReference type="ARBA" id="ARBA00023242"/>
    </source>
</evidence>
<evidence type="ECO:0000256" key="7">
    <source>
        <dbReference type="ARBA" id="ARBA00023474"/>
    </source>
</evidence>
<dbReference type="InterPro" id="IPR000814">
    <property type="entry name" value="TBP"/>
</dbReference>
<gene>
    <name evidence="10" type="ORF">EVEC_LOCUS4888</name>
</gene>
<dbReference type="GO" id="GO:0005634">
    <property type="term" value="C:nucleus"/>
    <property type="evidence" value="ECO:0007669"/>
    <property type="project" value="UniProtKB-SubCell"/>
</dbReference>
<keyword evidence="11" id="KW-1185">Reference proteome</keyword>
<comment type="similarity">
    <text evidence="2">Belongs to the TBP family.</text>
</comment>
<dbReference type="GO" id="GO:0003677">
    <property type="term" value="F:DNA binding"/>
    <property type="evidence" value="ECO:0007669"/>
    <property type="project" value="UniProtKB-KW"/>
</dbReference>
<evidence type="ECO:0000256" key="1">
    <source>
        <dbReference type="ARBA" id="ARBA00004123"/>
    </source>
</evidence>
<dbReference type="SUPFAM" id="SSF55945">
    <property type="entry name" value="TATA-box binding protein-like"/>
    <property type="match status" value="2"/>
</dbReference>